<evidence type="ECO:0000256" key="1">
    <source>
        <dbReference type="SAM" id="MobiDB-lite"/>
    </source>
</evidence>
<dbReference type="AlphaFoldDB" id="A0A1Y2CXI9"/>
<name>A0A1Y2CXI9_9FUNG</name>
<reference evidence="2 3" key="1">
    <citation type="submission" date="2016-07" db="EMBL/GenBank/DDBJ databases">
        <title>Pervasive Adenine N6-methylation of Active Genes in Fungi.</title>
        <authorList>
            <consortium name="DOE Joint Genome Institute"/>
            <person name="Mondo S.J."/>
            <person name="Dannebaum R.O."/>
            <person name="Kuo R.C."/>
            <person name="Labutti K."/>
            <person name="Haridas S."/>
            <person name="Kuo A."/>
            <person name="Salamov A."/>
            <person name="Ahrendt S.R."/>
            <person name="Lipzen A."/>
            <person name="Sullivan W."/>
            <person name="Andreopoulos W.B."/>
            <person name="Clum A."/>
            <person name="Lindquist E."/>
            <person name="Daum C."/>
            <person name="Ramamoorthy G.K."/>
            <person name="Gryganskyi A."/>
            <person name="Culley D."/>
            <person name="Magnuson J.K."/>
            <person name="James T.Y."/>
            <person name="O'Malley M.A."/>
            <person name="Stajich J.E."/>
            <person name="Spatafora J.W."/>
            <person name="Visel A."/>
            <person name="Grigoriev I.V."/>
        </authorList>
    </citation>
    <scope>NUCLEOTIDE SEQUENCE [LARGE SCALE GENOMIC DNA]</scope>
    <source>
        <strain evidence="2 3">JEL800</strain>
    </source>
</reference>
<dbReference type="EMBL" id="MCGO01000005">
    <property type="protein sequence ID" value="ORY51554.1"/>
    <property type="molecule type" value="Genomic_DNA"/>
</dbReference>
<feature type="region of interest" description="Disordered" evidence="1">
    <location>
        <begin position="152"/>
        <end position="195"/>
    </location>
</feature>
<organism evidence="2 3">
    <name type="scientific">Rhizoclosmatium globosum</name>
    <dbReference type="NCBI Taxonomy" id="329046"/>
    <lineage>
        <taxon>Eukaryota</taxon>
        <taxon>Fungi</taxon>
        <taxon>Fungi incertae sedis</taxon>
        <taxon>Chytridiomycota</taxon>
        <taxon>Chytridiomycota incertae sedis</taxon>
        <taxon>Chytridiomycetes</taxon>
        <taxon>Chytridiales</taxon>
        <taxon>Chytriomycetaceae</taxon>
        <taxon>Rhizoclosmatium</taxon>
    </lineage>
</organism>
<accession>A0A1Y2CXI9</accession>
<dbReference type="OrthoDB" id="2139432at2759"/>
<sequence>MTELNKPADDLWYTNLFDNSKSNNNNDENDLWFMNYLFGDGNTSPVSKSKPPLPAKAKSTTKSVPTKHYSAIIKKRAPKKPLTAQEKAEINYFVKHMFDGPSRSRSASWKAKWTGTTYHPSAIIHDHGPKKQLSSQEKAEINAFTKNLFDGQTSRSRAASTKSVQSTRSRAASTKSVQSTRSRSASNKNLQPSNFFARERNLRHVDSLFVHSPESREWQLAVQEIQNNWTIADQLTNHLITLFFSAADSAQWQAAKNGITSIWAPKVKTSLHPSASILRKKVNKRPLTPKEKAEINYFVKHLFDGPARARSAHWGAKWVGTTYHPSAIIKQRVHHKNQLSPKEKSEINSFVKNLFDDASSQSKFFGNQRYRKHLNTMYLYSPESLEWQLARRAIYTNWADADKLRAGINALYEYPVQHIKWQAAVNDIKQVWNGPKKGYILIHESAIIRNRAPKKAISSQERAEINAFVANLFDNRARSASNKRRA</sequence>
<comment type="caution">
    <text evidence="2">The sequence shown here is derived from an EMBL/GenBank/DDBJ whole genome shotgun (WGS) entry which is preliminary data.</text>
</comment>
<feature type="compositionally biased region" description="Polar residues" evidence="1">
    <location>
        <begin position="152"/>
        <end position="194"/>
    </location>
</feature>
<keyword evidence="3" id="KW-1185">Reference proteome</keyword>
<proteinExistence type="predicted"/>
<gene>
    <name evidence="2" type="ORF">BCR33DRAFT_712586</name>
</gene>
<evidence type="ECO:0000313" key="2">
    <source>
        <dbReference type="EMBL" id="ORY51554.1"/>
    </source>
</evidence>
<dbReference type="Proteomes" id="UP000193642">
    <property type="component" value="Unassembled WGS sequence"/>
</dbReference>
<evidence type="ECO:0000313" key="3">
    <source>
        <dbReference type="Proteomes" id="UP000193642"/>
    </source>
</evidence>
<protein>
    <submittedName>
        <fullName evidence="2">Uncharacterized protein</fullName>
    </submittedName>
</protein>